<evidence type="ECO:0000256" key="4">
    <source>
        <dbReference type="RuleBase" id="RU362118"/>
    </source>
</evidence>
<sequence>MTYRFETKCVHSGNHPDHETGALSTPIYQTSTFAFKNADEGAKRFKGEEEGYIYTRLGNPNHTAVEEKIAALEGGEAAAVAASGIGAIASVLWTALSSGDHAIAARSLYGCTYSLMAHQFPRFGIESTFMDLRDLDKVKDALKPNTKVIYCESPANPTMDLVDIQALAKIAHDHGAMLIVDNTYCTPVIQRPLELGADVVVHSATKYLNGHGDVIAGIVVGTKEFIGKVKMEGLKDLTGATLSPFDAYLLLRGMKTLHVRVPRHCESAMKIAQFLESRPEVAKVSYPGLDSFPQKELADRQMALYGAIITMELKDGFDAGKKFINSVKLWILAVSLGDTESLIQHPASMTHSALSDEEQLEAGISKGLIRLSVGLEAPEDLIADLKQAFEAI</sequence>
<evidence type="ECO:0000256" key="2">
    <source>
        <dbReference type="ARBA" id="ARBA00022898"/>
    </source>
</evidence>
<dbReference type="OrthoDB" id="9780685at2"/>
<dbReference type="GO" id="GO:0016846">
    <property type="term" value="F:carbon-sulfur lyase activity"/>
    <property type="evidence" value="ECO:0007669"/>
    <property type="project" value="TreeGrafter"/>
</dbReference>
<feature type="modified residue" description="N6-(pyridoxal phosphate)lysine" evidence="3">
    <location>
        <position position="206"/>
    </location>
</feature>
<dbReference type="CDD" id="cd00614">
    <property type="entry name" value="CGS_like"/>
    <property type="match status" value="1"/>
</dbReference>
<evidence type="ECO:0000256" key="1">
    <source>
        <dbReference type="ARBA" id="ARBA00001933"/>
    </source>
</evidence>
<comment type="similarity">
    <text evidence="4">Belongs to the trans-sulfuration enzymes family.</text>
</comment>
<dbReference type="InterPro" id="IPR054542">
    <property type="entry name" value="Cys_met_metab_PP"/>
</dbReference>
<accession>A0A1X7J598</accession>
<dbReference type="GO" id="GO:0005737">
    <property type="term" value="C:cytoplasm"/>
    <property type="evidence" value="ECO:0007669"/>
    <property type="project" value="TreeGrafter"/>
</dbReference>
<dbReference type="RefSeq" id="WP_085544193.1">
    <property type="nucleotide sequence ID" value="NZ_FXBB01000008.1"/>
</dbReference>
<dbReference type="Pfam" id="PF01053">
    <property type="entry name" value="Cys_Met_Meta_PP"/>
    <property type="match status" value="1"/>
</dbReference>
<dbReference type="PANTHER" id="PTHR11808:SF80">
    <property type="entry name" value="CYSTATHIONINE GAMMA-LYASE"/>
    <property type="match status" value="1"/>
</dbReference>
<reference evidence="6" key="1">
    <citation type="submission" date="2017-04" db="EMBL/GenBank/DDBJ databases">
        <authorList>
            <person name="Varghese N."/>
            <person name="Submissions S."/>
        </authorList>
    </citation>
    <scope>NUCLEOTIDE SEQUENCE [LARGE SCALE GENOMIC DNA]</scope>
    <source>
        <strain evidence="6">USBA 82</strain>
    </source>
</reference>
<keyword evidence="6" id="KW-1185">Reference proteome</keyword>
<evidence type="ECO:0000256" key="3">
    <source>
        <dbReference type="PIRSR" id="PIRSR001434-2"/>
    </source>
</evidence>
<dbReference type="GO" id="GO:0009086">
    <property type="term" value="P:methionine biosynthetic process"/>
    <property type="evidence" value="ECO:0007669"/>
    <property type="project" value="UniProtKB-ARBA"/>
</dbReference>
<dbReference type="PANTHER" id="PTHR11808">
    <property type="entry name" value="TRANS-SULFURATION ENZYME FAMILY MEMBER"/>
    <property type="match status" value="1"/>
</dbReference>
<dbReference type="InterPro" id="IPR015424">
    <property type="entry name" value="PyrdxlP-dep_Trfase"/>
</dbReference>
<keyword evidence="5" id="KW-0456">Lyase</keyword>
<proteinExistence type="inferred from homology"/>
<dbReference type="PROSITE" id="PS00868">
    <property type="entry name" value="CYS_MET_METAB_PP"/>
    <property type="match status" value="1"/>
</dbReference>
<name>A0A1X7J598_9BACT</name>
<dbReference type="InterPro" id="IPR000277">
    <property type="entry name" value="Cys/Met-Metab_PyrdxlP-dep_enz"/>
</dbReference>
<protein>
    <submittedName>
        <fullName evidence="5">Methionine-gamma-lyase</fullName>
    </submittedName>
</protein>
<comment type="cofactor">
    <cofactor evidence="1 4">
        <name>pyridoxal 5'-phosphate</name>
        <dbReference type="ChEBI" id="CHEBI:597326"/>
    </cofactor>
</comment>
<dbReference type="STRING" id="561720.SAMN06275492_10849"/>
<dbReference type="AlphaFoldDB" id="A0A1X7J598"/>
<dbReference type="SUPFAM" id="SSF53383">
    <property type="entry name" value="PLP-dependent transferases"/>
    <property type="match status" value="1"/>
</dbReference>
<dbReference type="FunFam" id="3.40.640.10:FF:000046">
    <property type="entry name" value="Cystathionine gamma-lyase"/>
    <property type="match status" value="1"/>
</dbReference>
<organism evidence="5 6">
    <name type="scientific">Dethiosulfovibrio salsuginis</name>
    <dbReference type="NCBI Taxonomy" id="561720"/>
    <lineage>
        <taxon>Bacteria</taxon>
        <taxon>Thermotogati</taxon>
        <taxon>Synergistota</taxon>
        <taxon>Synergistia</taxon>
        <taxon>Synergistales</taxon>
        <taxon>Dethiosulfovibrionaceae</taxon>
        <taxon>Dethiosulfovibrio</taxon>
    </lineage>
</organism>
<dbReference type="InterPro" id="IPR015421">
    <property type="entry name" value="PyrdxlP-dep_Trfase_major"/>
</dbReference>
<dbReference type="GO" id="GO:0030170">
    <property type="term" value="F:pyridoxal phosphate binding"/>
    <property type="evidence" value="ECO:0007669"/>
    <property type="project" value="InterPro"/>
</dbReference>
<keyword evidence="2 3" id="KW-0663">Pyridoxal phosphate</keyword>
<dbReference type="Proteomes" id="UP000193355">
    <property type="component" value="Unassembled WGS sequence"/>
</dbReference>
<gene>
    <name evidence="5" type="ORF">SAMN06275492_10849</name>
</gene>
<dbReference type="Gene3D" id="3.40.640.10">
    <property type="entry name" value="Type I PLP-dependent aspartate aminotransferase-like (Major domain)"/>
    <property type="match status" value="1"/>
</dbReference>
<dbReference type="Gene3D" id="3.90.1150.10">
    <property type="entry name" value="Aspartate Aminotransferase, domain 1"/>
    <property type="match status" value="1"/>
</dbReference>
<dbReference type="GO" id="GO:0019346">
    <property type="term" value="P:transsulfuration"/>
    <property type="evidence" value="ECO:0007669"/>
    <property type="project" value="InterPro"/>
</dbReference>
<dbReference type="PIRSF" id="PIRSF001434">
    <property type="entry name" value="CGS"/>
    <property type="match status" value="1"/>
</dbReference>
<evidence type="ECO:0000313" key="5">
    <source>
        <dbReference type="EMBL" id="SMG22652.1"/>
    </source>
</evidence>
<evidence type="ECO:0000313" key="6">
    <source>
        <dbReference type="Proteomes" id="UP000193355"/>
    </source>
</evidence>
<dbReference type="FunFam" id="3.90.1150.10:FF:000033">
    <property type="entry name" value="Cystathionine gamma-synthase"/>
    <property type="match status" value="1"/>
</dbReference>
<dbReference type="EMBL" id="FXBB01000008">
    <property type="protein sequence ID" value="SMG22652.1"/>
    <property type="molecule type" value="Genomic_DNA"/>
</dbReference>
<dbReference type="InterPro" id="IPR015422">
    <property type="entry name" value="PyrdxlP-dep_Trfase_small"/>
</dbReference>